<dbReference type="GO" id="GO:0005737">
    <property type="term" value="C:cytoplasm"/>
    <property type="evidence" value="ECO:0007669"/>
    <property type="project" value="UniProtKB-SubCell"/>
</dbReference>
<evidence type="ECO:0000256" key="1">
    <source>
        <dbReference type="ARBA" id="ARBA00004123"/>
    </source>
</evidence>
<sequence>MTVSDLSGGLSHLQDRGSAPQLLLCLTGLPYRGPLLCPDSDPPLWFRRDSDGAPDLLRSCCEELGSVRGSGSAGLVVPGEQLPRALISVDKMPGSFTSDCSPDPEDIRDLQVLLDRLARPGSDRGSGGNMTACVLVPSSEHVAEIVGRQGCRIKALRAKTNTYIKTPLRGEEPVFLVTGRGEDVAAARREILSAAEHFTAIRSCRTQSAGAARAPGRPGLTSVLVRVPHSFVGLVVGPKGATIKRIQQLTHTSITTPSRDQEPVFEVRGMPENVDQAREEIQAHIALRTGAPPEPQDRNDFDANGTETGLWSRPGSGLSPEWEQNRNRSSFSVGSSSTDSPAPSPMPTGGWW</sequence>
<keyword evidence="4" id="KW-0677">Repeat</keyword>
<evidence type="ECO:0000256" key="4">
    <source>
        <dbReference type="ARBA" id="ARBA00022737"/>
    </source>
</evidence>
<dbReference type="Gene3D" id="3.30.1370.10">
    <property type="entry name" value="K Homology domain, type 1"/>
    <property type="match status" value="2"/>
</dbReference>
<name>A0A3S2PSF7_ORYJA</name>
<proteinExistence type="predicted"/>
<dbReference type="CDD" id="cd22423">
    <property type="entry name" value="KH-I_MEX3_rpt1"/>
    <property type="match status" value="1"/>
</dbReference>
<feature type="region of interest" description="Disordered" evidence="7">
    <location>
        <begin position="287"/>
        <end position="352"/>
    </location>
</feature>
<evidence type="ECO:0000256" key="2">
    <source>
        <dbReference type="ARBA" id="ARBA00004496"/>
    </source>
</evidence>
<keyword evidence="5" id="KW-0539">Nucleus</keyword>
<reference evidence="9 10" key="2">
    <citation type="submission" date="2019-01" db="EMBL/GenBank/DDBJ databases">
        <title>A chromosome length genome reference of the Java medaka (oryzias javanicus).</title>
        <authorList>
            <person name="Herpin A."/>
            <person name="Takehana Y."/>
            <person name="Naruse K."/>
            <person name="Ansai S."/>
            <person name="Kawaguchi M."/>
        </authorList>
    </citation>
    <scope>NUCLEOTIDE SEQUENCE [LARGE SCALE GENOMIC DNA]</scope>
    <source>
        <strain evidence="9">RS831</strain>
        <tissue evidence="9">Whole body</tissue>
    </source>
</reference>
<accession>A0A3S2PSF7</accession>
<dbReference type="InterPro" id="IPR047228">
    <property type="entry name" value="KH-I_MEX3_rpt1"/>
</dbReference>
<dbReference type="AlphaFoldDB" id="A0A3S2PSF7"/>
<dbReference type="EMBL" id="CM012439">
    <property type="protein sequence ID" value="RVE74930.1"/>
    <property type="molecule type" value="Genomic_DNA"/>
</dbReference>
<dbReference type="PROSITE" id="PS50084">
    <property type="entry name" value="KH_TYPE_1"/>
    <property type="match status" value="2"/>
</dbReference>
<evidence type="ECO:0000256" key="3">
    <source>
        <dbReference type="ARBA" id="ARBA00022490"/>
    </source>
</evidence>
<feature type="compositionally biased region" description="Low complexity" evidence="7">
    <location>
        <begin position="329"/>
        <end position="340"/>
    </location>
</feature>
<dbReference type="SUPFAM" id="SSF54791">
    <property type="entry name" value="Eukaryotic type KH-domain (KH-domain type I)"/>
    <property type="match status" value="2"/>
</dbReference>
<gene>
    <name evidence="9" type="ORF">OJAV_G00027190</name>
</gene>
<evidence type="ECO:0000313" key="10">
    <source>
        <dbReference type="Proteomes" id="UP000283210"/>
    </source>
</evidence>
<dbReference type="PANTHER" id="PTHR23285">
    <property type="entry name" value="RING FINGER AND KH DOMAIN CONTAINING PROTEIN 1"/>
    <property type="match status" value="1"/>
</dbReference>
<organism evidence="9 10">
    <name type="scientific">Oryzias javanicus</name>
    <name type="common">Javanese ricefish</name>
    <name type="synonym">Aplocheilus javanicus</name>
    <dbReference type="NCBI Taxonomy" id="123683"/>
    <lineage>
        <taxon>Eukaryota</taxon>
        <taxon>Metazoa</taxon>
        <taxon>Chordata</taxon>
        <taxon>Craniata</taxon>
        <taxon>Vertebrata</taxon>
        <taxon>Euteleostomi</taxon>
        <taxon>Actinopterygii</taxon>
        <taxon>Neopterygii</taxon>
        <taxon>Teleostei</taxon>
        <taxon>Neoteleostei</taxon>
        <taxon>Acanthomorphata</taxon>
        <taxon>Ovalentaria</taxon>
        <taxon>Atherinomorphae</taxon>
        <taxon>Beloniformes</taxon>
        <taxon>Adrianichthyidae</taxon>
        <taxon>Oryziinae</taxon>
        <taxon>Oryzias</taxon>
    </lineage>
</organism>
<dbReference type="GO" id="GO:0003723">
    <property type="term" value="F:RNA binding"/>
    <property type="evidence" value="ECO:0007669"/>
    <property type="project" value="UniProtKB-UniRule"/>
</dbReference>
<dbReference type="InterPro" id="IPR036612">
    <property type="entry name" value="KH_dom_type_1_sf"/>
</dbReference>
<evidence type="ECO:0000256" key="5">
    <source>
        <dbReference type="ARBA" id="ARBA00023242"/>
    </source>
</evidence>
<dbReference type="OrthoDB" id="427410at2759"/>
<keyword evidence="6" id="KW-0694">RNA-binding</keyword>
<dbReference type="Proteomes" id="UP000283210">
    <property type="component" value="Chromosome 3"/>
</dbReference>
<dbReference type="SMART" id="SM00322">
    <property type="entry name" value="KH"/>
    <property type="match status" value="2"/>
</dbReference>
<evidence type="ECO:0000256" key="7">
    <source>
        <dbReference type="SAM" id="MobiDB-lite"/>
    </source>
</evidence>
<keyword evidence="3" id="KW-0963">Cytoplasm</keyword>
<evidence type="ECO:0000313" key="9">
    <source>
        <dbReference type="EMBL" id="RVE74930.1"/>
    </source>
</evidence>
<dbReference type="CDD" id="cd22424">
    <property type="entry name" value="KH-I_MEX3_rpt2"/>
    <property type="match status" value="1"/>
</dbReference>
<dbReference type="PANTHER" id="PTHR23285:SF7">
    <property type="entry name" value="LD09246P1"/>
    <property type="match status" value="1"/>
</dbReference>
<dbReference type="Pfam" id="PF00013">
    <property type="entry name" value="KH_1"/>
    <property type="match status" value="2"/>
</dbReference>
<reference evidence="9 10" key="1">
    <citation type="submission" date="2018-11" db="EMBL/GenBank/DDBJ databases">
        <authorList>
            <person name="Lopez-Roques C."/>
            <person name="Donnadieu C."/>
            <person name="Bouchez O."/>
            <person name="Klopp C."/>
            <person name="Cabau C."/>
            <person name="Zahm M."/>
        </authorList>
    </citation>
    <scope>NUCLEOTIDE SEQUENCE [LARGE SCALE GENOMIC DNA]</scope>
    <source>
        <strain evidence="9">RS831</strain>
        <tissue evidence="9">Whole body</tissue>
    </source>
</reference>
<evidence type="ECO:0000256" key="6">
    <source>
        <dbReference type="PROSITE-ProRule" id="PRU00117"/>
    </source>
</evidence>
<evidence type="ECO:0000259" key="8">
    <source>
        <dbReference type="SMART" id="SM00322"/>
    </source>
</evidence>
<protein>
    <recommendedName>
        <fullName evidence="8">K Homology domain-containing protein</fullName>
    </recommendedName>
</protein>
<dbReference type="InterPro" id="IPR004087">
    <property type="entry name" value="KH_dom"/>
</dbReference>
<keyword evidence="10" id="KW-1185">Reference proteome</keyword>
<feature type="domain" description="K Homology" evidence="8">
    <location>
        <begin position="128"/>
        <end position="196"/>
    </location>
</feature>
<dbReference type="InterPro" id="IPR047227">
    <property type="entry name" value="MEX3"/>
</dbReference>
<comment type="subcellular location">
    <subcellularLocation>
        <location evidence="2">Cytoplasm</location>
    </subcellularLocation>
    <subcellularLocation>
        <location evidence="1">Nucleus</location>
    </subcellularLocation>
</comment>
<dbReference type="InterPro" id="IPR047226">
    <property type="entry name" value="KH-I_MEX3_rpt2"/>
</dbReference>
<feature type="domain" description="K Homology" evidence="8">
    <location>
        <begin position="219"/>
        <end position="286"/>
    </location>
</feature>
<dbReference type="InterPro" id="IPR004088">
    <property type="entry name" value="KH_dom_type_1"/>
</dbReference>
<dbReference type="FunFam" id="3.30.1370.10:FF:000012">
    <property type="entry name" value="Mex-3 RNA-binding family member D"/>
    <property type="match status" value="1"/>
</dbReference>
<dbReference type="GO" id="GO:0005634">
    <property type="term" value="C:nucleus"/>
    <property type="evidence" value="ECO:0007669"/>
    <property type="project" value="UniProtKB-SubCell"/>
</dbReference>